<dbReference type="RefSeq" id="WP_074490039.1">
    <property type="nucleotide sequence ID" value="NZ_FPAM01000006.1"/>
</dbReference>
<evidence type="ECO:0000256" key="1">
    <source>
        <dbReference type="SAM" id="Phobius"/>
    </source>
</evidence>
<name>A0A1Q6A091_9SPHI</name>
<keyword evidence="3" id="KW-1185">Reference proteome</keyword>
<dbReference type="Proteomes" id="UP000186720">
    <property type="component" value="Unassembled WGS sequence"/>
</dbReference>
<sequence length="229" mass="25139">MDKYTYLNSSEITEIIGDPPKRLVVYGTSMVLFTISLIIGVTSLIQYPDMIKSNVFVSLEKNASYIIANQPGLCTHGTDSIALTGKAVSEIHDDSNQSIPLYTRQNGTLYYIKSSGDRVAKGDTIAVVVPDKNSYTFKGTLNLANFDKVRVGMPVKINLKYNTGKGNNGTLNGQVTQVSQIVTENHFAFSGHIQLNKLNSFNKMPILNGYATTAELTNKHITLLNKLLN</sequence>
<comment type="caution">
    <text evidence="2">The sequence shown here is derived from an EMBL/GenBank/DDBJ whole genome shotgun (WGS) entry which is preliminary data.</text>
</comment>
<evidence type="ECO:0000313" key="2">
    <source>
        <dbReference type="EMBL" id="OKS87423.1"/>
    </source>
</evidence>
<evidence type="ECO:0000313" key="3">
    <source>
        <dbReference type="Proteomes" id="UP000186720"/>
    </source>
</evidence>
<gene>
    <name evidence="2" type="ORF">RG47T_2884</name>
</gene>
<proteinExistence type="predicted"/>
<accession>A0A1Q6A091</accession>
<dbReference type="OrthoDB" id="753062at2"/>
<keyword evidence="1" id="KW-1133">Transmembrane helix</keyword>
<evidence type="ECO:0008006" key="4">
    <source>
        <dbReference type="Google" id="ProtNLM"/>
    </source>
</evidence>
<organism evidence="2 3">
    <name type="scientific">Mucilaginibacter polytrichastri</name>
    <dbReference type="NCBI Taxonomy" id="1302689"/>
    <lineage>
        <taxon>Bacteria</taxon>
        <taxon>Pseudomonadati</taxon>
        <taxon>Bacteroidota</taxon>
        <taxon>Sphingobacteriia</taxon>
        <taxon>Sphingobacteriales</taxon>
        <taxon>Sphingobacteriaceae</taxon>
        <taxon>Mucilaginibacter</taxon>
    </lineage>
</organism>
<keyword evidence="1" id="KW-0812">Transmembrane</keyword>
<feature type="transmembrane region" description="Helical" evidence="1">
    <location>
        <begin position="23"/>
        <end position="45"/>
    </location>
</feature>
<dbReference type="AlphaFoldDB" id="A0A1Q6A091"/>
<reference evidence="2 3" key="1">
    <citation type="submission" date="2016-11" db="EMBL/GenBank/DDBJ databases">
        <title>Whole Genome Sequencing of Mucilaginibacter polytrichastri RG4-7(T) isolated from the moss sample.</title>
        <authorList>
            <person name="Li Y."/>
        </authorList>
    </citation>
    <scope>NUCLEOTIDE SEQUENCE [LARGE SCALE GENOMIC DNA]</scope>
    <source>
        <strain evidence="2 3">RG4-7</strain>
    </source>
</reference>
<keyword evidence="1" id="KW-0472">Membrane</keyword>
<dbReference type="EMBL" id="MPPL01000001">
    <property type="protein sequence ID" value="OKS87423.1"/>
    <property type="molecule type" value="Genomic_DNA"/>
</dbReference>
<dbReference type="STRING" id="1302689.RG47T_2884"/>
<protein>
    <recommendedName>
        <fullName evidence="4">HlyD family secretion protein</fullName>
    </recommendedName>
</protein>